<dbReference type="OrthoDB" id="5295180at2"/>
<keyword evidence="3" id="KW-1185">Reference proteome</keyword>
<dbReference type="RefSeq" id="WP_142944042.1">
    <property type="nucleotide sequence ID" value="NZ_VIKR01000006.1"/>
</dbReference>
<evidence type="ECO:0000313" key="2">
    <source>
        <dbReference type="EMBL" id="TQV71643.1"/>
    </source>
</evidence>
<accession>A0A545T347</accession>
<proteinExistence type="predicted"/>
<gene>
    <name evidence="2" type="ORF">FLL45_21065</name>
</gene>
<dbReference type="AlphaFoldDB" id="A0A545T347"/>
<sequence length="167" mass="18921">MTEEQQTSWFKQPWAWFVFAIPLLTVVAGIATLMIAADKPHSMVQDDYFKKGLAINQSLAKQEKAVELKLKVSLSIESENGLMNVNFDGSPISANQIKLIFSHPTKESFDRIVTLDKLSDNQYIGPSPELSDANWYVRMLDIEESWLLKGRWSIPSDNEITLDASKE</sequence>
<dbReference type="Pfam" id="PF05751">
    <property type="entry name" value="FixH"/>
    <property type="match status" value="1"/>
</dbReference>
<reference evidence="2 3" key="1">
    <citation type="submission" date="2019-06" db="EMBL/GenBank/DDBJ databases">
        <title>Draft genome of Aliikangiella marina GYP-15.</title>
        <authorList>
            <person name="Wang G."/>
        </authorList>
    </citation>
    <scope>NUCLEOTIDE SEQUENCE [LARGE SCALE GENOMIC DNA]</scope>
    <source>
        <strain evidence="2 3">GYP-15</strain>
    </source>
</reference>
<dbReference type="EMBL" id="VIKR01000006">
    <property type="protein sequence ID" value="TQV71643.1"/>
    <property type="molecule type" value="Genomic_DNA"/>
</dbReference>
<keyword evidence="1" id="KW-1133">Transmembrane helix</keyword>
<name>A0A545T347_9GAMM</name>
<feature type="transmembrane region" description="Helical" evidence="1">
    <location>
        <begin position="14"/>
        <end position="36"/>
    </location>
</feature>
<organism evidence="2 3">
    <name type="scientific">Aliikangiella marina</name>
    <dbReference type="NCBI Taxonomy" id="1712262"/>
    <lineage>
        <taxon>Bacteria</taxon>
        <taxon>Pseudomonadati</taxon>
        <taxon>Pseudomonadota</taxon>
        <taxon>Gammaproteobacteria</taxon>
        <taxon>Oceanospirillales</taxon>
        <taxon>Pleioneaceae</taxon>
        <taxon>Aliikangiella</taxon>
    </lineage>
</organism>
<keyword evidence="1" id="KW-0812">Transmembrane</keyword>
<evidence type="ECO:0000256" key="1">
    <source>
        <dbReference type="SAM" id="Phobius"/>
    </source>
</evidence>
<dbReference type="Proteomes" id="UP000317839">
    <property type="component" value="Unassembled WGS sequence"/>
</dbReference>
<dbReference type="InterPro" id="IPR008620">
    <property type="entry name" value="FixH"/>
</dbReference>
<keyword evidence="1" id="KW-0472">Membrane</keyword>
<evidence type="ECO:0000313" key="3">
    <source>
        <dbReference type="Proteomes" id="UP000317839"/>
    </source>
</evidence>
<protein>
    <submittedName>
        <fullName evidence="2">FixH family protein</fullName>
    </submittedName>
</protein>
<comment type="caution">
    <text evidence="2">The sequence shown here is derived from an EMBL/GenBank/DDBJ whole genome shotgun (WGS) entry which is preliminary data.</text>
</comment>